<feature type="domain" description="MobA-like NTP transferase" evidence="1">
    <location>
        <begin position="2"/>
        <end position="120"/>
    </location>
</feature>
<sequence>MHQIETLVKFKKDLFLTANSEEQAHFFKKDFDIPDYVKFIVDNRELFPYSGIFTPMLGVYSSLKELNDLEYEKAFILSGDAPLIKKAVIELLITESNEYDCTIPKWNNEFLEPLFAIYPVKQGYQRAKECLINKNFSLNRLIDTNWKINYLSVEETIKPLDNNLVSLINVNGPIDIEKLMKFY</sequence>
<dbReference type="EMBL" id="LAZR01041728">
    <property type="protein sequence ID" value="KKL11266.1"/>
    <property type="molecule type" value="Genomic_DNA"/>
</dbReference>
<gene>
    <name evidence="2" type="ORF">LCGC14_2547530</name>
</gene>
<accession>A0A0F9D0A4</accession>
<organism evidence="2">
    <name type="scientific">marine sediment metagenome</name>
    <dbReference type="NCBI Taxonomy" id="412755"/>
    <lineage>
        <taxon>unclassified sequences</taxon>
        <taxon>metagenomes</taxon>
        <taxon>ecological metagenomes</taxon>
    </lineage>
</organism>
<protein>
    <recommendedName>
        <fullName evidence="1">MobA-like NTP transferase domain-containing protein</fullName>
    </recommendedName>
</protein>
<dbReference type="InterPro" id="IPR025877">
    <property type="entry name" value="MobA-like_NTP_Trfase"/>
</dbReference>
<name>A0A0F9D0A4_9ZZZZ</name>
<dbReference type="InterPro" id="IPR029044">
    <property type="entry name" value="Nucleotide-diphossugar_trans"/>
</dbReference>
<dbReference type="Pfam" id="PF12804">
    <property type="entry name" value="NTP_transf_3"/>
    <property type="match status" value="1"/>
</dbReference>
<reference evidence="2" key="1">
    <citation type="journal article" date="2015" name="Nature">
        <title>Complex archaea that bridge the gap between prokaryotes and eukaryotes.</title>
        <authorList>
            <person name="Spang A."/>
            <person name="Saw J.H."/>
            <person name="Jorgensen S.L."/>
            <person name="Zaremba-Niedzwiedzka K."/>
            <person name="Martijn J."/>
            <person name="Lind A.E."/>
            <person name="van Eijk R."/>
            <person name="Schleper C."/>
            <person name="Guy L."/>
            <person name="Ettema T.J."/>
        </authorList>
    </citation>
    <scope>NUCLEOTIDE SEQUENCE</scope>
</reference>
<dbReference type="Gene3D" id="3.90.550.10">
    <property type="entry name" value="Spore Coat Polysaccharide Biosynthesis Protein SpsA, Chain A"/>
    <property type="match status" value="1"/>
</dbReference>
<dbReference type="GO" id="GO:0016779">
    <property type="term" value="F:nucleotidyltransferase activity"/>
    <property type="evidence" value="ECO:0007669"/>
    <property type="project" value="UniProtKB-ARBA"/>
</dbReference>
<evidence type="ECO:0000259" key="1">
    <source>
        <dbReference type="Pfam" id="PF12804"/>
    </source>
</evidence>
<dbReference type="SUPFAM" id="SSF53448">
    <property type="entry name" value="Nucleotide-diphospho-sugar transferases"/>
    <property type="match status" value="1"/>
</dbReference>
<dbReference type="AlphaFoldDB" id="A0A0F9D0A4"/>
<comment type="caution">
    <text evidence="2">The sequence shown here is derived from an EMBL/GenBank/DDBJ whole genome shotgun (WGS) entry which is preliminary data.</text>
</comment>
<proteinExistence type="predicted"/>
<evidence type="ECO:0000313" key="2">
    <source>
        <dbReference type="EMBL" id="KKL11266.1"/>
    </source>
</evidence>